<gene>
    <name evidence="1" type="ORF">Glove_586g31</name>
</gene>
<dbReference type="AlphaFoldDB" id="A0A397G8A5"/>
<proteinExistence type="predicted"/>
<evidence type="ECO:0000313" key="2">
    <source>
        <dbReference type="Proteomes" id="UP000266861"/>
    </source>
</evidence>
<sequence length="118" mass="13631">MCRIKDHSKWCPYCAGNVCLTLKEACTIAKKNGGRCLSNQYTNNRTPLLWQCNKLHICVGPPPANRRPEFLKTSENLNGLELDIPYYNHGFAIEVQGLQHEKYHEFFHKGDKEIQKIL</sequence>
<evidence type="ECO:0000313" key="1">
    <source>
        <dbReference type="EMBL" id="RHZ47262.1"/>
    </source>
</evidence>
<accession>A0A397G8A5</accession>
<reference evidence="1 2" key="1">
    <citation type="submission" date="2018-08" db="EMBL/GenBank/DDBJ databases">
        <title>Genome and evolution of the arbuscular mycorrhizal fungus Diversispora epigaea (formerly Glomus versiforme) and its bacterial endosymbionts.</title>
        <authorList>
            <person name="Sun X."/>
            <person name="Fei Z."/>
            <person name="Harrison M."/>
        </authorList>
    </citation>
    <scope>NUCLEOTIDE SEQUENCE [LARGE SCALE GENOMIC DNA]</scope>
    <source>
        <strain evidence="1 2">IT104</strain>
    </source>
</reference>
<dbReference type="OrthoDB" id="10483587at2759"/>
<dbReference type="Proteomes" id="UP000266861">
    <property type="component" value="Unassembled WGS sequence"/>
</dbReference>
<dbReference type="EMBL" id="PQFF01000493">
    <property type="protein sequence ID" value="RHZ47262.1"/>
    <property type="molecule type" value="Genomic_DNA"/>
</dbReference>
<name>A0A397G8A5_9GLOM</name>
<keyword evidence="2" id="KW-1185">Reference proteome</keyword>
<protein>
    <submittedName>
        <fullName evidence="1">Uncharacterized protein</fullName>
    </submittedName>
</protein>
<comment type="caution">
    <text evidence="1">The sequence shown here is derived from an EMBL/GenBank/DDBJ whole genome shotgun (WGS) entry which is preliminary data.</text>
</comment>
<organism evidence="1 2">
    <name type="scientific">Diversispora epigaea</name>
    <dbReference type="NCBI Taxonomy" id="1348612"/>
    <lineage>
        <taxon>Eukaryota</taxon>
        <taxon>Fungi</taxon>
        <taxon>Fungi incertae sedis</taxon>
        <taxon>Mucoromycota</taxon>
        <taxon>Glomeromycotina</taxon>
        <taxon>Glomeromycetes</taxon>
        <taxon>Diversisporales</taxon>
        <taxon>Diversisporaceae</taxon>
        <taxon>Diversispora</taxon>
    </lineage>
</organism>